<dbReference type="EC" id="4.2.1.134" evidence="4 14"/>
<dbReference type="Gramene" id="TraesNOR6B03G03640730.1">
    <property type="protein sequence ID" value="TraesNOR6B03G03640730.1"/>
    <property type="gene ID" value="TraesNOR6B03G03640730"/>
</dbReference>
<dbReference type="GO" id="GO:0102158">
    <property type="term" value="F:very-long-chain (3R)-3-hydroxyacyl-CoA dehydratase activity"/>
    <property type="evidence" value="ECO:0007669"/>
    <property type="project" value="UniProtKB-EC"/>
</dbReference>
<evidence type="ECO:0000256" key="1">
    <source>
        <dbReference type="ARBA" id="ARBA00004141"/>
    </source>
</evidence>
<dbReference type="PANTHER" id="PTHR11035:SF3">
    <property type="entry name" value="VERY-LONG-CHAIN (3R)-3-HYDROXYACYL-COA DEHYDRATASE"/>
    <property type="match status" value="1"/>
</dbReference>
<dbReference type="Gramene" id="TraesNOR6B03G03640730.2">
    <property type="protein sequence ID" value="TraesNOR6B03G03640730.2"/>
    <property type="gene ID" value="TraesNOR6B03G03640730"/>
</dbReference>
<evidence type="ECO:0000256" key="7">
    <source>
        <dbReference type="ARBA" id="ARBA00022832"/>
    </source>
</evidence>
<comment type="function">
    <text evidence="14">Catalyzes the third of the four reactions of the long-chain fatty acids elongation cycle. This endoplasmic reticulum-bound enzymatic process, allows the addition of two carbons to the chain of long- and very long-chain fatty acids/VLCFAs per cycle. This enzyme catalyzes the dehydration of the 3-hydroxyacyl-CoA intermediate into trans-2,3-enoyl-CoA, within each cycle of fatty acid elongation. Thereby, it participates to the production of VLCFAs of different chain lengths that are involved in multiple biological processes as precursors of membrane lipids and lipid mediators.</text>
</comment>
<organism evidence="15">
    <name type="scientific">Triticum aestivum</name>
    <name type="common">Wheat</name>
    <dbReference type="NCBI Taxonomy" id="4565"/>
    <lineage>
        <taxon>Eukaryota</taxon>
        <taxon>Viridiplantae</taxon>
        <taxon>Streptophyta</taxon>
        <taxon>Embryophyta</taxon>
        <taxon>Tracheophyta</taxon>
        <taxon>Spermatophyta</taxon>
        <taxon>Magnoliopsida</taxon>
        <taxon>Liliopsida</taxon>
        <taxon>Poales</taxon>
        <taxon>Poaceae</taxon>
        <taxon>BOP clade</taxon>
        <taxon>Pooideae</taxon>
        <taxon>Triticodae</taxon>
        <taxon>Triticeae</taxon>
        <taxon>Triticinae</taxon>
        <taxon>Triticum</taxon>
    </lineage>
</organism>
<dbReference type="RefSeq" id="XP_044409847.1">
    <property type="nucleotide sequence ID" value="XM_044553912.1"/>
</dbReference>
<evidence type="ECO:0000256" key="9">
    <source>
        <dbReference type="ARBA" id="ARBA00023098"/>
    </source>
</evidence>
<comment type="pathway">
    <text evidence="2 14">Lipid metabolism; fatty acid biosynthesis.</text>
</comment>
<evidence type="ECO:0000256" key="10">
    <source>
        <dbReference type="ARBA" id="ARBA00023136"/>
    </source>
</evidence>
<evidence type="ECO:0000256" key="8">
    <source>
        <dbReference type="ARBA" id="ARBA00022989"/>
    </source>
</evidence>
<keyword evidence="5 14" id="KW-0444">Lipid biosynthesis</keyword>
<dbReference type="PaxDb" id="4565-Traes_6BL_D1538B2A7.6"/>
<evidence type="ECO:0000256" key="13">
    <source>
        <dbReference type="ARBA" id="ARBA00036671"/>
    </source>
</evidence>
<dbReference type="Proteomes" id="UP000019116">
    <property type="component" value="Chromosome 6B"/>
</dbReference>
<dbReference type="GO" id="GO:0030148">
    <property type="term" value="P:sphingolipid biosynthetic process"/>
    <property type="evidence" value="ECO:0000318"/>
    <property type="project" value="GO_Central"/>
</dbReference>
<dbReference type="GeneID" id="123134720"/>
<feature type="transmembrane region" description="Helical" evidence="14">
    <location>
        <begin position="12"/>
        <end position="37"/>
    </location>
</feature>
<reference evidence="15" key="1">
    <citation type="submission" date="2018-08" db="EMBL/GenBank/DDBJ databases">
        <authorList>
            <person name="Rossello M."/>
        </authorList>
    </citation>
    <scope>NUCLEOTIDE SEQUENCE [LARGE SCALE GENOMIC DNA]</scope>
    <source>
        <strain evidence="15">cv. Chinese Spring</strain>
    </source>
</reference>
<gene>
    <name evidence="15" type="primary">LOC123134720</name>
</gene>
<dbReference type="Gramene" id="TraesCS6B03G1053800.1">
    <property type="protein sequence ID" value="TraesCS6B03G1053800.1.CDS"/>
    <property type="gene ID" value="TraesCS6B03G1053800"/>
</dbReference>
<dbReference type="GO" id="GO:0030497">
    <property type="term" value="P:fatty acid elongation"/>
    <property type="evidence" value="ECO:0000318"/>
    <property type="project" value="GO_Central"/>
</dbReference>
<name>A0A3B6PRS9_WHEAT</name>
<dbReference type="Pfam" id="PF04387">
    <property type="entry name" value="PTPLA"/>
    <property type="match status" value="1"/>
</dbReference>
<dbReference type="STRING" id="4565.A0A3B6PRS9"/>
<evidence type="ECO:0000256" key="3">
    <source>
        <dbReference type="ARBA" id="ARBA00007811"/>
    </source>
</evidence>
<dbReference type="OrthoDB" id="46988at2759"/>
<evidence type="ECO:0000256" key="5">
    <source>
        <dbReference type="ARBA" id="ARBA00022516"/>
    </source>
</evidence>
<comment type="similarity">
    <text evidence="3 14">Belongs to the very long-chain fatty acids dehydratase HACD family.</text>
</comment>
<evidence type="ECO:0000313" key="15">
    <source>
        <dbReference type="EnsemblPlants" id="TraesCS6B02G373100.1"/>
    </source>
</evidence>
<sequence length="222" mass="25832">MEANVGPVVRRLYLFVYNWAAFFGWAQVLCYATLALLERRPEAIYTAIERPLLVTQTAALMEIVHSLVGLVKSPVSATILQLIGRIFVAWGVLWSFPETRPHILVTSLILAWSIAEVIRYPYYGMKETFGFAHFWLLWLRYNMFIVLYPIGMLSEVGLIYVTMPYMKASNKYCLQMPNKWNFSFNYHYASVLLMGIYFPGFPHLYRYMLLRRKVVLSKAKSA</sequence>
<dbReference type="UniPathway" id="UPA00094"/>
<evidence type="ECO:0000256" key="12">
    <source>
        <dbReference type="ARBA" id="ARBA00023239"/>
    </source>
</evidence>
<dbReference type="InterPro" id="IPR007482">
    <property type="entry name" value="Tyr_Pase-like_PTPLA"/>
</dbReference>
<dbReference type="AlphaFoldDB" id="A0A3B6PRS9"/>
<dbReference type="Gramene" id="TraesCS6B02G373100.1">
    <property type="protein sequence ID" value="TraesCS6B02G373100.1"/>
    <property type="gene ID" value="TraesCS6B02G373100"/>
</dbReference>
<feature type="transmembrane region" description="Helical" evidence="14">
    <location>
        <begin position="143"/>
        <end position="166"/>
    </location>
</feature>
<comment type="catalytic activity">
    <reaction evidence="13 14">
        <text>a very-long-chain (3R)-3-hydroxyacyl-CoA = a very-long-chain (2E)-enoyl-CoA + H2O</text>
        <dbReference type="Rhea" id="RHEA:45812"/>
        <dbReference type="ChEBI" id="CHEBI:15377"/>
        <dbReference type="ChEBI" id="CHEBI:83728"/>
        <dbReference type="ChEBI" id="CHEBI:85440"/>
        <dbReference type="EC" id="4.2.1.134"/>
    </reaction>
</comment>
<dbReference type="GO" id="GO:0005789">
    <property type="term" value="C:endoplasmic reticulum membrane"/>
    <property type="evidence" value="ECO:0000318"/>
    <property type="project" value="GO_Central"/>
</dbReference>
<dbReference type="PANTHER" id="PTHR11035">
    <property type="entry name" value="VERY-LONG-CHAIN (3R)-3-HYDROXYACYL-COA DEHYDRATASE"/>
    <property type="match status" value="1"/>
</dbReference>
<keyword evidence="9 14" id="KW-0443">Lipid metabolism</keyword>
<protein>
    <recommendedName>
        <fullName evidence="4 14">Very-long-chain (3R)-3-hydroxyacyl-CoA dehydratase</fullName>
        <ecNumber evidence="4 14">4.2.1.134</ecNumber>
    </recommendedName>
</protein>
<evidence type="ECO:0000256" key="14">
    <source>
        <dbReference type="RuleBase" id="RU363109"/>
    </source>
</evidence>
<keyword evidence="6 14" id="KW-0812">Transmembrane</keyword>
<keyword evidence="14" id="KW-0256">Endoplasmic reticulum</keyword>
<feature type="transmembrane region" description="Helical" evidence="14">
    <location>
        <begin position="102"/>
        <end position="122"/>
    </location>
</feature>
<feature type="transmembrane region" description="Helical" evidence="14">
    <location>
        <begin position="75"/>
        <end position="96"/>
    </location>
</feature>
<keyword evidence="10 14" id="KW-0472">Membrane</keyword>
<reference evidence="15" key="2">
    <citation type="submission" date="2018-10" db="UniProtKB">
        <authorList>
            <consortium name="EnsemblPlants"/>
        </authorList>
    </citation>
    <scope>IDENTIFICATION</scope>
</reference>
<keyword evidence="16" id="KW-1185">Reference proteome</keyword>
<evidence type="ECO:0000313" key="16">
    <source>
        <dbReference type="Proteomes" id="UP000019116"/>
    </source>
</evidence>
<evidence type="ECO:0000256" key="2">
    <source>
        <dbReference type="ARBA" id="ARBA00005194"/>
    </source>
</evidence>
<proteinExistence type="inferred from homology"/>
<keyword evidence="8 14" id="KW-1133">Transmembrane helix</keyword>
<keyword evidence="7 14" id="KW-0276">Fatty acid metabolism</keyword>
<dbReference type="EnsemblPlants" id="TraesCS6B02G373100.1">
    <property type="protein sequence ID" value="TraesCS6B02G373100.1"/>
    <property type="gene ID" value="TraesCS6B02G373100"/>
</dbReference>
<evidence type="ECO:0000256" key="6">
    <source>
        <dbReference type="ARBA" id="ARBA00022692"/>
    </source>
</evidence>
<dbReference type="GO" id="GO:0018812">
    <property type="term" value="F:3-hydroxyacyl-CoA dehydratase activity"/>
    <property type="evidence" value="ECO:0000318"/>
    <property type="project" value="GO_Central"/>
</dbReference>
<accession>A0A3B6PRS9</accession>
<feature type="transmembrane region" description="Helical" evidence="14">
    <location>
        <begin position="186"/>
        <end position="205"/>
    </location>
</feature>
<keyword evidence="11 14" id="KW-0275">Fatty acid biosynthesis</keyword>
<dbReference type="GO" id="GO:0042761">
    <property type="term" value="P:very long-chain fatty acid biosynthetic process"/>
    <property type="evidence" value="ECO:0000318"/>
    <property type="project" value="GO_Central"/>
</dbReference>
<evidence type="ECO:0000256" key="11">
    <source>
        <dbReference type="ARBA" id="ARBA00023160"/>
    </source>
</evidence>
<comment type="subcellular location">
    <subcellularLocation>
        <location evidence="14">Endoplasmic reticulum membrane</location>
        <topology evidence="14">Multi-pass membrane protein</topology>
    </subcellularLocation>
    <subcellularLocation>
        <location evidence="1">Membrane</location>
        <topology evidence="1">Multi-pass membrane protein</topology>
    </subcellularLocation>
</comment>
<dbReference type="OMA" id="VMYTYMM"/>
<evidence type="ECO:0000256" key="4">
    <source>
        <dbReference type="ARBA" id="ARBA00013122"/>
    </source>
</evidence>
<keyword evidence="12 14" id="KW-0456">Lyase</keyword>